<keyword evidence="3" id="KW-0812">Transmembrane</keyword>
<comment type="subcellular location">
    <subcellularLocation>
        <location evidence="1">Cell membrane</location>
        <topology evidence="1">Multi-pass membrane protein</topology>
    </subcellularLocation>
</comment>
<keyword evidence="2" id="KW-1003">Cell membrane</keyword>
<keyword evidence="5" id="KW-0297">G-protein coupled receptor</keyword>
<dbReference type="InterPro" id="IPR017979">
    <property type="entry name" value="GPCR_3_CS"/>
</dbReference>
<dbReference type="PANTHER" id="PTHR24060">
    <property type="entry name" value="METABOTROPIC GLUTAMATE RECEPTOR"/>
    <property type="match status" value="1"/>
</dbReference>
<dbReference type="GO" id="GO:0005886">
    <property type="term" value="C:plasma membrane"/>
    <property type="evidence" value="ECO:0007669"/>
    <property type="project" value="UniProtKB-SubCell"/>
</dbReference>
<accession>A0A443S7B3</accession>
<feature type="signal peptide" evidence="10">
    <location>
        <begin position="1"/>
        <end position="22"/>
    </location>
</feature>
<feature type="domain" description="Receptor ligand binding region" evidence="11">
    <location>
        <begin position="61"/>
        <end position="427"/>
    </location>
</feature>
<dbReference type="InterPro" id="IPR038550">
    <property type="entry name" value="GPCR_3_9-Cys_sf"/>
</dbReference>
<sequence>MFRVCCILLCVVILFCDHNVISVDVQMRGDVIIGAIFPVKNEEKSEYDTRNYHKFGIQYLETFFYAIDKVNKLNMIPGVKFGGHSLDNLDVSKDETLLTQFTKIRDEKEERGKQMFLGIIDGSGGNASTSIKTKLTKLNIPTLIVPTDYRLFTDKSEYDMAARAFTSTLTDYDPIIAILKKMNINKVQIIVTHTEEYRPILDYLVENGIQTEKIYQMLSPGTEDCEKAVDGIIAHKSIRTILLSNQIVDGCIFETMNKKLPKNDFQWISDHPINVKQLNDFESTVKGLIYPNFPPILTMLRSNEMPEYESFINYSKTLKPTNNKRNIWFREFFEEEFKCYSGRWNKSETRIMCGDGIRFQFNEMSGYYETIFNGIYAYVYAFKNAWLHKCGETLGICKELREMDGKQFFNNYLLKVNFTDITGNETFRFYKKERSNSVDIKRFEYSLGKYQSRTIGRWQNSQLLYFREKPCPESASLHCNPLCSNGYFQVRKADDDCCWSCKKCASNEYVVNETECKACEEGKVPNKDATNCIPMDFS</sequence>
<proteinExistence type="predicted"/>
<dbReference type="Gene3D" id="3.40.50.2300">
    <property type="match status" value="2"/>
</dbReference>
<dbReference type="InterPro" id="IPR050726">
    <property type="entry name" value="mGluR"/>
</dbReference>
<comment type="caution">
    <text evidence="12">The sequence shown here is derived from an EMBL/GenBank/DDBJ whole genome shotgun (WGS) entry which is preliminary data.</text>
</comment>
<organism evidence="12 13">
    <name type="scientific">Leptotrombidium deliense</name>
    <dbReference type="NCBI Taxonomy" id="299467"/>
    <lineage>
        <taxon>Eukaryota</taxon>
        <taxon>Metazoa</taxon>
        <taxon>Ecdysozoa</taxon>
        <taxon>Arthropoda</taxon>
        <taxon>Chelicerata</taxon>
        <taxon>Arachnida</taxon>
        <taxon>Acari</taxon>
        <taxon>Acariformes</taxon>
        <taxon>Trombidiformes</taxon>
        <taxon>Prostigmata</taxon>
        <taxon>Anystina</taxon>
        <taxon>Parasitengona</taxon>
        <taxon>Trombiculoidea</taxon>
        <taxon>Trombiculidae</taxon>
        <taxon>Leptotrombidium</taxon>
    </lineage>
</organism>
<reference evidence="12 13" key="1">
    <citation type="journal article" date="2018" name="Gigascience">
        <title>Genomes of trombidid mites reveal novel predicted allergens and laterally-transferred genes associated with secondary metabolism.</title>
        <authorList>
            <person name="Dong X."/>
            <person name="Chaisiri K."/>
            <person name="Xia D."/>
            <person name="Armstrong S.D."/>
            <person name="Fang Y."/>
            <person name="Donnelly M.J."/>
            <person name="Kadowaki T."/>
            <person name="McGarry J.W."/>
            <person name="Darby A.C."/>
            <person name="Makepeace B.L."/>
        </authorList>
    </citation>
    <scope>NUCLEOTIDE SEQUENCE [LARGE SCALE GENOMIC DNA]</scope>
    <source>
        <strain evidence="12">UoL-UT</strain>
    </source>
</reference>
<feature type="non-terminal residue" evidence="12">
    <location>
        <position position="538"/>
    </location>
</feature>
<dbReference type="SUPFAM" id="SSF53822">
    <property type="entry name" value="Periplasmic binding protein-like I"/>
    <property type="match status" value="1"/>
</dbReference>
<evidence type="ECO:0000256" key="9">
    <source>
        <dbReference type="ARBA" id="ARBA00023224"/>
    </source>
</evidence>
<evidence type="ECO:0000256" key="1">
    <source>
        <dbReference type="ARBA" id="ARBA00004651"/>
    </source>
</evidence>
<evidence type="ECO:0000256" key="3">
    <source>
        <dbReference type="ARBA" id="ARBA00022692"/>
    </source>
</evidence>
<feature type="chain" id="PRO_5019429132" evidence="10">
    <location>
        <begin position="23"/>
        <end position="538"/>
    </location>
</feature>
<dbReference type="Pfam" id="PF01094">
    <property type="entry name" value="ANF_receptor"/>
    <property type="match status" value="1"/>
</dbReference>
<dbReference type="VEuPathDB" id="VectorBase:LDEU008639"/>
<evidence type="ECO:0000256" key="10">
    <source>
        <dbReference type="SAM" id="SignalP"/>
    </source>
</evidence>
<dbReference type="Proteomes" id="UP000288716">
    <property type="component" value="Unassembled WGS sequence"/>
</dbReference>
<gene>
    <name evidence="12" type="ORF">B4U80_13383</name>
</gene>
<dbReference type="InterPro" id="IPR028082">
    <property type="entry name" value="Peripla_BP_I"/>
</dbReference>
<name>A0A443S7B3_9ACAR</name>
<dbReference type="InterPro" id="IPR000337">
    <property type="entry name" value="GPCR_3"/>
</dbReference>
<keyword evidence="6" id="KW-0472">Membrane</keyword>
<keyword evidence="8" id="KW-0325">Glycoprotein</keyword>
<dbReference type="InterPro" id="IPR001828">
    <property type="entry name" value="ANF_lig-bd_rcpt"/>
</dbReference>
<evidence type="ECO:0000256" key="2">
    <source>
        <dbReference type="ARBA" id="ARBA00022475"/>
    </source>
</evidence>
<dbReference type="STRING" id="299467.A0A443S7B3"/>
<dbReference type="EMBL" id="NCKV01006507">
    <property type="protein sequence ID" value="RWS23401.1"/>
    <property type="molecule type" value="Genomic_DNA"/>
</dbReference>
<dbReference type="AlphaFoldDB" id="A0A443S7B3"/>
<keyword evidence="4" id="KW-1133">Transmembrane helix</keyword>
<protein>
    <submittedName>
        <fullName evidence="12">Metabotropic glutamate receptor 3-like protein</fullName>
    </submittedName>
</protein>
<evidence type="ECO:0000256" key="8">
    <source>
        <dbReference type="ARBA" id="ARBA00023180"/>
    </source>
</evidence>
<evidence type="ECO:0000313" key="12">
    <source>
        <dbReference type="EMBL" id="RWS23401.1"/>
    </source>
</evidence>
<keyword evidence="7 12" id="KW-0675">Receptor</keyword>
<evidence type="ECO:0000256" key="4">
    <source>
        <dbReference type="ARBA" id="ARBA00022989"/>
    </source>
</evidence>
<keyword evidence="9" id="KW-0807">Transducer</keyword>
<evidence type="ECO:0000256" key="5">
    <source>
        <dbReference type="ARBA" id="ARBA00023040"/>
    </source>
</evidence>
<keyword evidence="13" id="KW-1185">Reference proteome</keyword>
<evidence type="ECO:0000256" key="7">
    <source>
        <dbReference type="ARBA" id="ARBA00023170"/>
    </source>
</evidence>
<dbReference type="Gene3D" id="2.10.50.30">
    <property type="entry name" value="GPCR, family 3, nine cysteines domain"/>
    <property type="match status" value="1"/>
</dbReference>
<evidence type="ECO:0000259" key="11">
    <source>
        <dbReference type="Pfam" id="PF01094"/>
    </source>
</evidence>
<dbReference type="PROSITE" id="PS00980">
    <property type="entry name" value="G_PROTEIN_RECEP_F3_2"/>
    <property type="match status" value="1"/>
</dbReference>
<dbReference type="OrthoDB" id="425344at2759"/>
<keyword evidence="10" id="KW-0732">Signal</keyword>
<evidence type="ECO:0000256" key="6">
    <source>
        <dbReference type="ARBA" id="ARBA00023136"/>
    </source>
</evidence>
<evidence type="ECO:0000313" key="13">
    <source>
        <dbReference type="Proteomes" id="UP000288716"/>
    </source>
</evidence>
<dbReference type="PRINTS" id="PR00248">
    <property type="entry name" value="GPCRMGR"/>
</dbReference>
<dbReference type="GO" id="GO:0004930">
    <property type="term" value="F:G protein-coupled receptor activity"/>
    <property type="evidence" value="ECO:0007669"/>
    <property type="project" value="UniProtKB-KW"/>
</dbReference>